<evidence type="ECO:0008006" key="3">
    <source>
        <dbReference type="Google" id="ProtNLM"/>
    </source>
</evidence>
<dbReference type="VEuPathDB" id="CryptoDB:Cvel_21725"/>
<dbReference type="EMBL" id="CDMZ01001173">
    <property type="protein sequence ID" value="CEM28484.1"/>
    <property type="molecule type" value="Genomic_DNA"/>
</dbReference>
<sequence>MLWGAQIKTGGKAEWFPTDEEDGIELRNAVLLEGKRAVVNGFSHTLLVLTDKKPTVTCSAHIDDEITLEVSGDDGAEVCIVGQILPSGKGEEDGDEEDEEEAPELIDPSDTGTPPRRRKEEQAPPRSVGSAKLNKLFQQRYEARRRNRRKDLAALPLPPFMEGAGEAEGGPRAFKRDQTAAAAVTVTQGVCYLR</sequence>
<evidence type="ECO:0000313" key="2">
    <source>
        <dbReference type="EMBL" id="CEM28484.1"/>
    </source>
</evidence>
<feature type="region of interest" description="Disordered" evidence="1">
    <location>
        <begin position="147"/>
        <end position="172"/>
    </location>
</feature>
<organism evidence="2">
    <name type="scientific">Chromera velia CCMP2878</name>
    <dbReference type="NCBI Taxonomy" id="1169474"/>
    <lineage>
        <taxon>Eukaryota</taxon>
        <taxon>Sar</taxon>
        <taxon>Alveolata</taxon>
        <taxon>Colpodellida</taxon>
        <taxon>Chromeraceae</taxon>
        <taxon>Chromera</taxon>
    </lineage>
</organism>
<name>A0A0G4GG06_9ALVE</name>
<accession>A0A0G4GG06</accession>
<gene>
    <name evidence="2" type="ORF">Cvel_21725</name>
</gene>
<feature type="compositionally biased region" description="Acidic residues" evidence="1">
    <location>
        <begin position="92"/>
        <end position="104"/>
    </location>
</feature>
<evidence type="ECO:0000256" key="1">
    <source>
        <dbReference type="SAM" id="MobiDB-lite"/>
    </source>
</evidence>
<reference evidence="2" key="1">
    <citation type="submission" date="2014-11" db="EMBL/GenBank/DDBJ databases">
        <authorList>
            <person name="Otto D Thomas"/>
            <person name="Naeem Raeece"/>
        </authorList>
    </citation>
    <scope>NUCLEOTIDE SEQUENCE</scope>
</reference>
<proteinExistence type="predicted"/>
<feature type="region of interest" description="Disordered" evidence="1">
    <location>
        <begin position="84"/>
        <end position="134"/>
    </location>
</feature>
<protein>
    <recommendedName>
        <fullName evidence="3">Nucleoplasmin-like domain-containing protein</fullName>
    </recommendedName>
</protein>
<dbReference type="AlphaFoldDB" id="A0A0G4GG06"/>